<dbReference type="Pfam" id="PF04432">
    <property type="entry name" value="FrhB_FdhB_C"/>
    <property type="match status" value="1"/>
</dbReference>
<evidence type="ECO:0000256" key="1">
    <source>
        <dbReference type="ARBA" id="ARBA00001974"/>
    </source>
</evidence>
<dbReference type="SUPFAM" id="SSF54862">
    <property type="entry name" value="4Fe-4S ferredoxins"/>
    <property type="match status" value="1"/>
</dbReference>
<comment type="caution">
    <text evidence="8">The sequence shown here is derived from an EMBL/GenBank/DDBJ whole genome shotgun (WGS) entry which is preliminary data.</text>
</comment>
<evidence type="ECO:0000256" key="4">
    <source>
        <dbReference type="ARBA" id="ARBA00023004"/>
    </source>
</evidence>
<dbReference type="InterPro" id="IPR007525">
    <property type="entry name" value="FrhB_FdhB_C"/>
</dbReference>
<dbReference type="PROSITE" id="PS51379">
    <property type="entry name" value="4FE4S_FER_2"/>
    <property type="match status" value="1"/>
</dbReference>
<evidence type="ECO:0000259" key="7">
    <source>
        <dbReference type="PROSITE" id="PS51379"/>
    </source>
</evidence>
<dbReference type="Pfam" id="PF04422">
    <property type="entry name" value="FrhB_FdhB_N"/>
    <property type="match status" value="1"/>
</dbReference>
<dbReference type="GO" id="GO:0052592">
    <property type="term" value="F:oxidoreductase activity, acting on CH or CH2 groups, with an iron-sulfur protein as acceptor"/>
    <property type="evidence" value="ECO:0007669"/>
    <property type="project" value="TreeGrafter"/>
</dbReference>
<dbReference type="OrthoDB" id="3247493at2"/>
<proteinExistence type="predicted"/>
<dbReference type="InterPro" id="IPR007516">
    <property type="entry name" value="Co_F420_Hydgase/DH_bsu_N"/>
</dbReference>
<accession>A0A401G105</accession>
<dbReference type="GO" id="GO:0046872">
    <property type="term" value="F:metal ion binding"/>
    <property type="evidence" value="ECO:0007669"/>
    <property type="project" value="UniProtKB-KW"/>
</dbReference>
<organism evidence="8 9">
    <name type="scientific">Desulfonema ishimotonii</name>
    <dbReference type="NCBI Taxonomy" id="45657"/>
    <lineage>
        <taxon>Bacteria</taxon>
        <taxon>Pseudomonadati</taxon>
        <taxon>Thermodesulfobacteriota</taxon>
        <taxon>Desulfobacteria</taxon>
        <taxon>Desulfobacterales</taxon>
        <taxon>Desulfococcaceae</taxon>
        <taxon>Desulfonema</taxon>
    </lineage>
</organism>
<sequence length="373" mass="41382">MKTFEDLIDEVQQPGLCHRCGGCVTFCTSINYGALELDEKGMPRFADKNKCIECGLCYSICPEIDEMQEETRQVAGWVPPIGNVIETTIARAIDPAIRAAATDGGVVTALLVHLFDRGHIDGAIVTKKSGPFEREPMLALSRQDIIDSAGFYFDSSHAVKHFGHDYSTYSPSVQEFRPMIQKGLRRVALVGTPCQIRTVRKMEAMSIVPSDSVKYTLGLFCSGNFLFDTDERQKLEKIGGFRWGDVEKVNLKEKLLIRLRGGEIKTISLDQIDFMKRYACRFCPDYSSEFADISFGGIGAEDGWTTVITRSPLGRAIFADAKGRALEGYDFSGKPDLSLEVLDKIKDASSKKRAYSKRMHDSLVQAQRGGRGA</sequence>
<protein>
    <submittedName>
        <fullName evidence="8">Coenzyme F420 hydrogenase</fullName>
    </submittedName>
</protein>
<dbReference type="Pfam" id="PF13237">
    <property type="entry name" value="Fer4_10"/>
    <property type="match status" value="1"/>
</dbReference>
<keyword evidence="2" id="KW-0479">Metal-binding</keyword>
<keyword evidence="5" id="KW-0411">Iron-sulfur</keyword>
<dbReference type="AlphaFoldDB" id="A0A401G105"/>
<dbReference type="EMBL" id="BEXT01000001">
    <property type="protein sequence ID" value="GBC62918.1"/>
    <property type="molecule type" value="Genomic_DNA"/>
</dbReference>
<dbReference type="RefSeq" id="WP_124330049.1">
    <property type="nucleotide sequence ID" value="NZ_BEXT01000001.1"/>
</dbReference>
<dbReference type="GO" id="GO:0051536">
    <property type="term" value="F:iron-sulfur cluster binding"/>
    <property type="evidence" value="ECO:0007669"/>
    <property type="project" value="UniProtKB-KW"/>
</dbReference>
<dbReference type="Gene3D" id="3.30.70.20">
    <property type="match status" value="1"/>
</dbReference>
<feature type="domain" description="4Fe-4S ferredoxin-type" evidence="7">
    <location>
        <begin position="41"/>
        <end position="72"/>
    </location>
</feature>
<keyword evidence="9" id="KW-1185">Reference proteome</keyword>
<feature type="region of interest" description="Disordered" evidence="6">
    <location>
        <begin position="353"/>
        <end position="373"/>
    </location>
</feature>
<reference evidence="9" key="2">
    <citation type="submission" date="2019-01" db="EMBL/GenBank/DDBJ databases">
        <title>Genome sequence of Desulfonema ishimotonii strain Tokyo 01.</title>
        <authorList>
            <person name="Fukui M."/>
        </authorList>
    </citation>
    <scope>NUCLEOTIDE SEQUENCE [LARGE SCALE GENOMIC DNA]</scope>
    <source>
        <strain evidence="9">Tokyo 01</strain>
    </source>
</reference>
<keyword evidence="4" id="KW-0408">Iron</keyword>
<dbReference type="PANTHER" id="PTHR31332:SF6">
    <property type="entry name" value="FORMATE DEHYDROGENASE SUBUNIT BETA"/>
    <property type="match status" value="1"/>
</dbReference>
<dbReference type="InterPro" id="IPR017896">
    <property type="entry name" value="4Fe4S_Fe-S-bd"/>
</dbReference>
<reference evidence="9" key="1">
    <citation type="submission" date="2017-11" db="EMBL/GenBank/DDBJ databases">
        <authorList>
            <person name="Watanabe M."/>
            <person name="Kojima H."/>
        </authorList>
    </citation>
    <scope>NUCLEOTIDE SEQUENCE [LARGE SCALE GENOMIC DNA]</scope>
    <source>
        <strain evidence="9">Tokyo 01</strain>
    </source>
</reference>
<name>A0A401G105_9BACT</name>
<evidence type="ECO:0000256" key="2">
    <source>
        <dbReference type="ARBA" id="ARBA00022723"/>
    </source>
</evidence>
<dbReference type="PANTHER" id="PTHR31332">
    <property type="entry name" value="7-HYDROXYMETHYL CHLOROPHYLL A REDUCTASE, CHLOROPLASTIC"/>
    <property type="match status" value="1"/>
</dbReference>
<dbReference type="PROSITE" id="PS00198">
    <property type="entry name" value="4FE4S_FER_1"/>
    <property type="match status" value="1"/>
</dbReference>
<evidence type="ECO:0000256" key="5">
    <source>
        <dbReference type="ARBA" id="ARBA00023014"/>
    </source>
</evidence>
<evidence type="ECO:0000256" key="3">
    <source>
        <dbReference type="ARBA" id="ARBA00023002"/>
    </source>
</evidence>
<keyword evidence="3" id="KW-0560">Oxidoreductase</keyword>
<dbReference type="InterPro" id="IPR045220">
    <property type="entry name" value="FRHB/FDHB/HCAR-like"/>
</dbReference>
<dbReference type="Proteomes" id="UP000288096">
    <property type="component" value="Unassembled WGS sequence"/>
</dbReference>
<evidence type="ECO:0000313" key="9">
    <source>
        <dbReference type="Proteomes" id="UP000288096"/>
    </source>
</evidence>
<evidence type="ECO:0000256" key="6">
    <source>
        <dbReference type="SAM" id="MobiDB-lite"/>
    </source>
</evidence>
<comment type="cofactor">
    <cofactor evidence="1">
        <name>FAD</name>
        <dbReference type="ChEBI" id="CHEBI:57692"/>
    </cofactor>
</comment>
<evidence type="ECO:0000313" key="8">
    <source>
        <dbReference type="EMBL" id="GBC62918.1"/>
    </source>
</evidence>
<gene>
    <name evidence="8" type="ORF">DENIS_3902</name>
</gene>
<dbReference type="InterPro" id="IPR017900">
    <property type="entry name" value="4Fe4S_Fe_S_CS"/>
</dbReference>